<sequence length="259" mass="28673">MPILVASFVVMLGTQIIKNQELKANFRGVMALSGEIGPSAVYQGCVDMASQRSLVPQDILNKMQSDMKLCQAALADCNSNGPGKPAEKDKCLKAATLCDTGTTFQLEKIHRSICDVRTKAGREYKFYKFNPGDAEKLLNSKSVQEELGVAKIFRRMNYEVFEAFIPYSAYDTTYFVNELLDQGIKVLILNGAEDFVTNYGGTEKWVFSLKGEINYGLKLASSPLRTLQVINSGHYMVLNAPGGMQRAFNSFLSGELWEG</sequence>
<dbReference type="GeneID" id="9045231"/>
<accession>C5KLU7</accession>
<dbReference type="RefSeq" id="XP_002782751.1">
    <property type="nucleotide sequence ID" value="XM_002782705.1"/>
</dbReference>
<organism evidence="3">
    <name type="scientific">Perkinsus marinus (strain ATCC 50983 / TXsc)</name>
    <dbReference type="NCBI Taxonomy" id="423536"/>
    <lineage>
        <taxon>Eukaryota</taxon>
        <taxon>Sar</taxon>
        <taxon>Alveolata</taxon>
        <taxon>Perkinsozoa</taxon>
        <taxon>Perkinsea</taxon>
        <taxon>Perkinsida</taxon>
        <taxon>Perkinsidae</taxon>
        <taxon>Perkinsus</taxon>
    </lineage>
</organism>
<dbReference type="SUPFAM" id="SSF53474">
    <property type="entry name" value="alpha/beta-Hydrolases"/>
    <property type="match status" value="1"/>
</dbReference>
<dbReference type="InterPro" id="IPR001563">
    <property type="entry name" value="Peptidase_S10"/>
</dbReference>
<dbReference type="Proteomes" id="UP000007800">
    <property type="component" value="Unassembled WGS sequence"/>
</dbReference>
<dbReference type="OrthoDB" id="443318at2759"/>
<dbReference type="Gene3D" id="3.40.50.1820">
    <property type="entry name" value="alpha/beta hydrolase"/>
    <property type="match status" value="1"/>
</dbReference>
<dbReference type="OMA" id="INSGHYM"/>
<keyword evidence="2" id="KW-0121">Carboxypeptidase</keyword>
<name>C5KLU7_PERM5</name>
<comment type="similarity">
    <text evidence="1">Belongs to the peptidase S10 family.</text>
</comment>
<evidence type="ECO:0000256" key="1">
    <source>
        <dbReference type="ARBA" id="ARBA00009431"/>
    </source>
</evidence>
<dbReference type="InParanoid" id="C5KLU7"/>
<dbReference type="GO" id="GO:0006508">
    <property type="term" value="P:proteolysis"/>
    <property type="evidence" value="ECO:0007669"/>
    <property type="project" value="InterPro"/>
</dbReference>
<gene>
    <name evidence="2" type="ORF">Pmar_PMAR010601</name>
</gene>
<keyword evidence="2" id="KW-0378">Hydrolase</keyword>
<dbReference type="InterPro" id="IPR029058">
    <property type="entry name" value="AB_hydrolase_fold"/>
</dbReference>
<protein>
    <submittedName>
        <fullName evidence="2">Serine carboxypeptidase, putative</fullName>
    </submittedName>
</protein>
<dbReference type="GO" id="GO:0004185">
    <property type="term" value="F:serine-type carboxypeptidase activity"/>
    <property type="evidence" value="ECO:0007669"/>
    <property type="project" value="InterPro"/>
</dbReference>
<dbReference type="EMBL" id="GG674173">
    <property type="protein sequence ID" value="EER14546.1"/>
    <property type="molecule type" value="Genomic_DNA"/>
</dbReference>
<evidence type="ECO:0000313" key="3">
    <source>
        <dbReference type="Proteomes" id="UP000007800"/>
    </source>
</evidence>
<keyword evidence="2" id="KW-0645">Protease</keyword>
<proteinExistence type="inferred from homology"/>
<dbReference type="Pfam" id="PF00450">
    <property type="entry name" value="Peptidase_S10"/>
    <property type="match status" value="1"/>
</dbReference>
<evidence type="ECO:0000313" key="2">
    <source>
        <dbReference type="EMBL" id="EER14546.1"/>
    </source>
</evidence>
<keyword evidence="3" id="KW-1185">Reference proteome</keyword>
<reference evidence="2 3" key="1">
    <citation type="submission" date="2008-07" db="EMBL/GenBank/DDBJ databases">
        <authorList>
            <person name="El-Sayed N."/>
            <person name="Caler E."/>
            <person name="Inman J."/>
            <person name="Amedeo P."/>
            <person name="Hass B."/>
            <person name="Wortman J."/>
        </authorList>
    </citation>
    <scope>NUCLEOTIDE SEQUENCE [LARGE SCALE GENOMIC DNA]</scope>
    <source>
        <strain evidence="3">ATCC 50983 / TXsc</strain>
    </source>
</reference>
<dbReference type="AlphaFoldDB" id="C5KLU7"/>